<organism evidence="2 3">
    <name type="scientific">Dyella thiooxydans</name>
    <dbReference type="NCBI Taxonomy" id="445710"/>
    <lineage>
        <taxon>Bacteria</taxon>
        <taxon>Pseudomonadati</taxon>
        <taxon>Pseudomonadota</taxon>
        <taxon>Gammaproteobacteria</taxon>
        <taxon>Lysobacterales</taxon>
        <taxon>Rhodanobacteraceae</taxon>
        <taxon>Dyella</taxon>
    </lineage>
</organism>
<feature type="transmembrane region" description="Helical" evidence="1">
    <location>
        <begin position="21"/>
        <end position="38"/>
    </location>
</feature>
<dbReference type="PATRIC" id="fig|445710.3.peg.24"/>
<reference evidence="2 3" key="1">
    <citation type="submission" date="2016-02" db="EMBL/GenBank/DDBJ databases">
        <title>Complete genome sequencing and analysis of ATSB10, Dyella thiooxydans isolated from rhizosphere soil of sunflower (Helianthus annuus L.).</title>
        <authorList>
            <person name="Lee Y."/>
            <person name="Hwangbo K."/>
            <person name="Chung H."/>
            <person name="Yoo J."/>
            <person name="Kim K.Y."/>
            <person name="Sa T.M."/>
            <person name="Um Y."/>
            <person name="Madhaiyan M."/>
        </authorList>
    </citation>
    <scope>NUCLEOTIDE SEQUENCE [LARGE SCALE GENOMIC DNA]</scope>
    <source>
        <strain evidence="2 3">ATSB10</strain>
    </source>
</reference>
<feature type="transmembrane region" description="Helical" evidence="1">
    <location>
        <begin position="145"/>
        <end position="168"/>
    </location>
</feature>
<keyword evidence="1" id="KW-1133">Transmembrane helix</keyword>
<dbReference type="Pfam" id="PF14329">
    <property type="entry name" value="DUF4386"/>
    <property type="match status" value="1"/>
</dbReference>
<evidence type="ECO:0008006" key="4">
    <source>
        <dbReference type="Google" id="ProtNLM"/>
    </source>
</evidence>
<protein>
    <recommendedName>
        <fullName evidence="4">DUF4386 domain-containing protein</fullName>
    </recommendedName>
</protein>
<dbReference type="AlphaFoldDB" id="A0A160MXL3"/>
<evidence type="ECO:0000313" key="2">
    <source>
        <dbReference type="EMBL" id="AND67478.1"/>
    </source>
</evidence>
<feature type="transmembrane region" description="Helical" evidence="1">
    <location>
        <begin position="206"/>
        <end position="227"/>
    </location>
</feature>
<dbReference type="EMBL" id="CP014841">
    <property type="protein sequence ID" value="AND67478.1"/>
    <property type="molecule type" value="Genomic_DNA"/>
</dbReference>
<feature type="transmembrane region" description="Helical" evidence="1">
    <location>
        <begin position="58"/>
        <end position="80"/>
    </location>
</feature>
<dbReference type="Proteomes" id="UP000077255">
    <property type="component" value="Chromosome"/>
</dbReference>
<sequence>MAMDDNDRSTRRLARAAGAAYLVNVIAGIFSLMVVPSITGGHGDPAATVQNILAHESLYRAGIAAGLFCYVEFLLLPLLLYRLLGAVNRNAAALMVVLALVSVPLSIASLTHKLDVLALLGHAAWLHAFDAGQLQSQVMLQLSGYASAVLVAQVFWGLWLIPFGWLVVRSGQLPRLLGYLLMLGGLSYVADFAGQVLVAGYNDMDFVGYVTLLAALGEIGTCLWLLVMGAKAPRPSA</sequence>
<keyword evidence="3" id="KW-1185">Reference proteome</keyword>
<keyword evidence="1" id="KW-0472">Membrane</keyword>
<dbReference type="InterPro" id="IPR025495">
    <property type="entry name" value="DUF4386"/>
</dbReference>
<evidence type="ECO:0000313" key="3">
    <source>
        <dbReference type="Proteomes" id="UP000077255"/>
    </source>
</evidence>
<dbReference type="RefSeq" id="WP_063674243.1">
    <property type="nucleotide sequence ID" value="NZ_CP014841.1"/>
</dbReference>
<gene>
    <name evidence="2" type="ORF">ATSB10_00240</name>
</gene>
<feature type="transmembrane region" description="Helical" evidence="1">
    <location>
        <begin position="180"/>
        <end position="200"/>
    </location>
</feature>
<dbReference type="KEGG" id="dtx:ATSB10_00240"/>
<feature type="transmembrane region" description="Helical" evidence="1">
    <location>
        <begin position="92"/>
        <end position="110"/>
    </location>
</feature>
<dbReference type="STRING" id="445710.ATSB10_00240"/>
<accession>A0A160MXL3</accession>
<name>A0A160MXL3_9GAMM</name>
<evidence type="ECO:0000256" key="1">
    <source>
        <dbReference type="SAM" id="Phobius"/>
    </source>
</evidence>
<proteinExistence type="predicted"/>
<keyword evidence="1" id="KW-0812">Transmembrane</keyword>